<dbReference type="AlphaFoldDB" id="A0AAU9PQQ3"/>
<sequence>MCDVSKERHESFVKQLEEMKVCLQNHISDIRKLLESEVEIFSKNYSKLHMKIDVIDQALTCLIEDISSFNKDYTIGIQDIVKEDVQVFTRVEEFLSEIKTMILAQLTITPESISQMVSNIETNIKAGLDPIRRLLI</sequence>
<keyword evidence="2" id="KW-1185">Reference proteome</keyword>
<reference evidence="1 2" key="1">
    <citation type="submission" date="2022-01" db="EMBL/GenBank/DDBJ databases">
        <authorList>
            <person name="Xiong W."/>
            <person name="Schranz E."/>
        </authorList>
    </citation>
    <scope>NUCLEOTIDE SEQUENCE [LARGE SCALE GENOMIC DNA]</scope>
</reference>
<dbReference type="EMBL" id="CAKMRJ010005745">
    <property type="protein sequence ID" value="CAH1452678.1"/>
    <property type="molecule type" value="Genomic_DNA"/>
</dbReference>
<accession>A0AAU9PQQ3</accession>
<protein>
    <submittedName>
        <fullName evidence="1">Uncharacterized protein</fullName>
    </submittedName>
</protein>
<organism evidence="1 2">
    <name type="scientific">Lactuca virosa</name>
    <dbReference type="NCBI Taxonomy" id="75947"/>
    <lineage>
        <taxon>Eukaryota</taxon>
        <taxon>Viridiplantae</taxon>
        <taxon>Streptophyta</taxon>
        <taxon>Embryophyta</taxon>
        <taxon>Tracheophyta</taxon>
        <taxon>Spermatophyta</taxon>
        <taxon>Magnoliopsida</taxon>
        <taxon>eudicotyledons</taxon>
        <taxon>Gunneridae</taxon>
        <taxon>Pentapetalae</taxon>
        <taxon>asterids</taxon>
        <taxon>campanulids</taxon>
        <taxon>Asterales</taxon>
        <taxon>Asteraceae</taxon>
        <taxon>Cichorioideae</taxon>
        <taxon>Cichorieae</taxon>
        <taxon>Lactucinae</taxon>
        <taxon>Lactuca</taxon>
    </lineage>
</organism>
<evidence type="ECO:0000313" key="1">
    <source>
        <dbReference type="EMBL" id="CAH1452678.1"/>
    </source>
</evidence>
<proteinExistence type="predicted"/>
<dbReference type="Proteomes" id="UP001157418">
    <property type="component" value="Unassembled WGS sequence"/>
</dbReference>
<name>A0AAU9PQQ3_9ASTR</name>
<comment type="caution">
    <text evidence="1">The sequence shown here is derived from an EMBL/GenBank/DDBJ whole genome shotgun (WGS) entry which is preliminary data.</text>
</comment>
<evidence type="ECO:0000313" key="2">
    <source>
        <dbReference type="Proteomes" id="UP001157418"/>
    </source>
</evidence>
<gene>
    <name evidence="1" type="ORF">LVIROSA_LOCUS37967</name>
</gene>